<gene>
    <name evidence="13" type="ORF">QQF64_005168</name>
</gene>
<keyword evidence="10" id="KW-0325">Glycoprotein</keyword>
<dbReference type="InterPro" id="IPR055355">
    <property type="entry name" value="ZP-C"/>
</dbReference>
<evidence type="ECO:0000256" key="1">
    <source>
        <dbReference type="ARBA" id="ARBA00004303"/>
    </source>
</evidence>
<name>A0ABR3MKR8_9TELE</name>
<dbReference type="InterPro" id="IPR057774">
    <property type="entry name" value="D8C_UMOD/GP2/OIT3-like"/>
</dbReference>
<dbReference type="Proteomes" id="UP001558613">
    <property type="component" value="Unassembled WGS sequence"/>
</dbReference>
<dbReference type="Gene3D" id="2.60.40.4100">
    <property type="entry name" value="Zona pellucida, ZP-C domain"/>
    <property type="match status" value="3"/>
</dbReference>
<keyword evidence="7" id="KW-0732">Signal</keyword>
<evidence type="ECO:0000256" key="7">
    <source>
        <dbReference type="ARBA" id="ARBA00022729"/>
    </source>
</evidence>
<evidence type="ECO:0000256" key="6">
    <source>
        <dbReference type="ARBA" id="ARBA00022622"/>
    </source>
</evidence>
<dbReference type="Pfam" id="PF00100">
    <property type="entry name" value="Zona_pellucida"/>
    <property type="match status" value="3"/>
</dbReference>
<proteinExistence type="predicted"/>
<dbReference type="InterPro" id="IPR001507">
    <property type="entry name" value="ZP_dom"/>
</dbReference>
<keyword evidence="4" id="KW-0245">EGF-like domain</keyword>
<dbReference type="PROSITE" id="PS00682">
    <property type="entry name" value="ZP_1"/>
    <property type="match status" value="2"/>
</dbReference>
<evidence type="ECO:0000256" key="3">
    <source>
        <dbReference type="ARBA" id="ARBA00022525"/>
    </source>
</evidence>
<feature type="non-terminal residue" evidence="13">
    <location>
        <position position="2292"/>
    </location>
</feature>
<keyword evidence="3" id="KW-0964">Secreted</keyword>
<reference evidence="13 14" key="1">
    <citation type="submission" date="2023-09" db="EMBL/GenBank/DDBJ databases">
        <authorList>
            <person name="Wang M."/>
        </authorList>
    </citation>
    <scope>NUCLEOTIDE SEQUENCE [LARGE SCALE GENOMIC DNA]</scope>
    <source>
        <strain evidence="13">GT-2023</strain>
        <tissue evidence="13">Liver</tissue>
    </source>
</reference>
<evidence type="ECO:0000256" key="11">
    <source>
        <dbReference type="ARBA" id="ARBA00023288"/>
    </source>
</evidence>
<keyword evidence="5" id="KW-0399">Innate immunity</keyword>
<dbReference type="InterPro" id="IPR042235">
    <property type="entry name" value="ZP-C_dom"/>
</dbReference>
<feature type="domain" description="ZP" evidence="12">
    <location>
        <begin position="2015"/>
        <end position="2270"/>
    </location>
</feature>
<evidence type="ECO:0000256" key="9">
    <source>
        <dbReference type="ARBA" id="ARBA00023157"/>
    </source>
</evidence>
<keyword evidence="8" id="KW-0391">Immunity</keyword>
<dbReference type="PROSITE" id="PS51034">
    <property type="entry name" value="ZP_2"/>
    <property type="match status" value="2"/>
</dbReference>
<dbReference type="EMBL" id="JAYMGO010000012">
    <property type="protein sequence ID" value="KAL1264813.1"/>
    <property type="molecule type" value="Genomic_DNA"/>
</dbReference>
<keyword evidence="6" id="KW-0472">Membrane</keyword>
<dbReference type="PANTHER" id="PTHR14002">
    <property type="entry name" value="ENDOGLIN/TGF-BETA RECEPTOR TYPE III"/>
    <property type="match status" value="1"/>
</dbReference>
<evidence type="ECO:0000256" key="2">
    <source>
        <dbReference type="ARBA" id="ARBA00004613"/>
    </source>
</evidence>
<dbReference type="InterPro" id="IPR017977">
    <property type="entry name" value="ZP_dom_CS"/>
</dbReference>
<dbReference type="SMART" id="SM00241">
    <property type="entry name" value="ZP"/>
    <property type="match status" value="2"/>
</dbReference>
<evidence type="ECO:0000256" key="4">
    <source>
        <dbReference type="ARBA" id="ARBA00022536"/>
    </source>
</evidence>
<keyword evidence="9" id="KW-1015">Disulfide bond</keyword>
<dbReference type="Pfam" id="PF23283">
    <property type="entry name" value="D8C_UMOD"/>
    <property type="match status" value="11"/>
</dbReference>
<evidence type="ECO:0000256" key="8">
    <source>
        <dbReference type="ARBA" id="ARBA00022859"/>
    </source>
</evidence>
<comment type="subcellular location">
    <subcellularLocation>
        <location evidence="1">Apical cell membrane</location>
        <topology evidence="1">Lipid-anchor</topology>
        <topology evidence="1">GPI-anchor</topology>
    </subcellularLocation>
    <subcellularLocation>
        <location evidence="2">Secreted</location>
    </subcellularLocation>
</comment>
<dbReference type="PANTHER" id="PTHR14002:SF50">
    <property type="entry name" value="ALPHA-TECTORIN-LIKE-RELATED"/>
    <property type="match status" value="1"/>
</dbReference>
<dbReference type="Gene3D" id="2.60.40.3210">
    <property type="entry name" value="Zona pellucida, ZP-N domain"/>
    <property type="match status" value="2"/>
</dbReference>
<evidence type="ECO:0000259" key="12">
    <source>
        <dbReference type="PROSITE" id="PS51034"/>
    </source>
</evidence>
<keyword evidence="6" id="KW-0336">GPI-anchor</keyword>
<accession>A0ABR3MKR8</accession>
<evidence type="ECO:0000256" key="10">
    <source>
        <dbReference type="ARBA" id="ARBA00023180"/>
    </source>
</evidence>
<evidence type="ECO:0000256" key="5">
    <source>
        <dbReference type="ARBA" id="ARBA00022588"/>
    </source>
</evidence>
<evidence type="ECO:0000313" key="14">
    <source>
        <dbReference type="Proteomes" id="UP001558613"/>
    </source>
</evidence>
<comment type="caution">
    <text evidence="13">The sequence shown here is derived from an EMBL/GenBank/DDBJ whole genome shotgun (WGS) entry which is preliminary data.</text>
</comment>
<evidence type="ECO:0000313" key="13">
    <source>
        <dbReference type="EMBL" id="KAL1264813.1"/>
    </source>
</evidence>
<keyword evidence="11" id="KW-0449">Lipoprotein</keyword>
<keyword evidence="14" id="KW-1185">Reference proteome</keyword>
<sequence length="2292" mass="261021">MNVDINPLERCPNPNDDTVELLQNGVLTSSRFSFRMFIFTANSTKLYLHCCSPLPSVKQSLRNKCVMKTLPLMSVVDCNSEHHWRKRRFLDFHDHASISMGPLMLSEGNTDPTTFSSDPCHDYNTLDESWRDIRQRQYDPMSYLDHDDSHVEWSGWYRLYLNGESAQMSESCMSCGGQTGLYLSGTHPTLENGVVTREVLGSYMWSNQCGAYTSTSIQVKACPGDYYVYKLVKPDLSIYKPSYCAVAFQSISSDPCYNYESLDRPWRANNESGGWVCEESFSWNGWYRLFNYGMNIQMSETCVNSYSCNADYTLWLNGPHPQTEDGVVTREVCAGLYWGGCCNYKTDPIRVKACPGNYYVYELVNPQTWCSGYCTDYDPCNNYKLLDNHWRSTLNYWSMYGFISDHDDTHVEWDGWYRLFINGSSAQMPEWCFDYMSCGGFSSLYLGGSHPQLEDGVVTREIYGSGYGQCSYYRSEPIQVKACLGNYYVYKFTTPTLSIPTPVYCAVPFTTPSVDPCYTYTSLDETWRATDNYYYNYNNYNYYYNVHCDYNVEWNGWYRLFYNGQNAQMPESCVNYGMCGTSIPLWLNSPHPQLEDGVVTRQVCASEWFACCDYTSHPIRVKACPGNYYVYEFVKPVVCGAYCAEATSQSITSASTTSETIPLQSITPPITTTVLPVDPCTNYNVLDDPWRATNNQHSSQIMCDSGVSWNGWYRLFIQGQSVQMPDTCVDEYSCGTHAPLWLNGGHPTVEDGVVTRDVCGHFSNNCCYFQSNPIKVKACPGDYYVYEFVSPTTCSLAYCADDRNLCSELNCSGEERCGMKNGVYGCLCHDDLPRQQTDSFDFSETCESSSGSMSVSRCQLFEAGFPADVLHLNDPSCKGTVQNGRVEFYFDNEEHICGTKLVANSTHFIYSNFILGTPRSEGLISREKTLKLSFSCVYPQTQTLSMNVEINPLESILHKTLPAGEGRYQVRMIPYEDDEFTRPFTGRVDAELDQKMNVEVRVEGVDSRQFALVMDTCWATPVNDPDYSLRWDLIIRECPNPIDNTVELLQNGISTSSRFSFRMFIFTANSTRLYLHCAVHLCLLSSNWCSSDCNHWRERRSLDFHDSASISMGPLMLSEENTESTTFSDPCYNYNTLDEYWRDIRQSPYQYYDHDDSHVEWSGWYRLYLNGESAQMSEWCVSNVGCGGYTGLYINGSHPTLEDGVVTRDVLGNSLWSNQCGAYTSKSIQVKACPGHYYVYKLVKPDLSIYMPSYCAESTTFSDPCYNYNSLDEYWRDIRQGSYYNHDDSHVEWSGWYRLYLNGESAQMSEWCVTHTGCGGYTGLYLSGTHPTLEDGVVTRKVLGSYMWSNQCGAYTSNSIQVKACPGDYYVYKLVKPDLSIYMPSYCAVTFQRISSDPCYNYESLDRPWRANNKSGDLICEEYFSWSGWYRLFYYGMNIQMSETCVNSYSCNTDISLSLNGPHPQIEDGVVTREVCAGSYWSSCCDFMIKPIRVKACPGNYYVYELVNPQIMCTGYCTDYDPCNNYNTLDNHWRSTLNNLYWYGYINGHDDTRVEWDGWYRLFINGSSAQMPEWCATYMSCGSFSSLWLGGSHPQLEDGVVTREIYGSYYEQCSYYRSEPIQVKACPGSYYVYKFTRPTLSIPAPAYCAVSFTTPSVDPCYSYTSLDESWRATDNYYYSVYNYYNVRCDYNVEWNGWYRLFYNGQNAQMPESCVNGGMCGTYYPLSLNGPHPQLEDGVVTHQVCASASWSGCCTYTSHAIQVKACPGNYYVYEFVKPYSCGAYCAEVPSQSITSVSTTTETIPIPNPESITPPITTTDPPVDPCYNYNVLDDPWRATNNQHSSQIMCDTWVSWNGWYRLFIQGQSVQMPDTCVDEYSCGTHAPLWLNGGYPTVEDGVVTRDVCGHWSNNCCYFQSNPIKVKACPGDYYVYEFVSPTSCNSAYCADAGNINATSAIVMPETTTTETTMIDNRNPCFELSCSENERCGVKNGVYGCLCEKDHHRRQQRLDSFDFSETCESSSGSMSVSRCQLFEAGFPADILHLNDPSCKGTVRNGRVEFHFDNDEHLCGTNLVANGTHFIYSNFILGTPRSEGLISREKILKLSFSCVYPQTQTLTMDVEINPLESIVHKILPAGEGRYQVRMIPFEDEEFIRPFTGRVDAELNQKMNVEVRLEGVDSRQFALVMDTCWATPVNDPDYRLRWDLIIRECPNPNENTVELLQNGVSTSSRFSFRMFIFTANSTKLYLHCAVHLCLLSSNRCSSDCNHWRERRSLDFHDSASISLGPLVLSEGNT</sequence>
<feature type="domain" description="ZP" evidence="12">
    <location>
        <begin position="845"/>
        <end position="1100"/>
    </location>
</feature>
<protein>
    <recommendedName>
        <fullName evidence="12">ZP domain-containing protein</fullName>
    </recommendedName>
</protein>
<organism evidence="13 14">
    <name type="scientific">Cirrhinus molitorella</name>
    <name type="common">mud carp</name>
    <dbReference type="NCBI Taxonomy" id="172907"/>
    <lineage>
        <taxon>Eukaryota</taxon>
        <taxon>Metazoa</taxon>
        <taxon>Chordata</taxon>
        <taxon>Craniata</taxon>
        <taxon>Vertebrata</taxon>
        <taxon>Euteleostomi</taxon>
        <taxon>Actinopterygii</taxon>
        <taxon>Neopterygii</taxon>
        <taxon>Teleostei</taxon>
        <taxon>Ostariophysi</taxon>
        <taxon>Cypriniformes</taxon>
        <taxon>Cyprinidae</taxon>
        <taxon>Labeoninae</taxon>
        <taxon>Labeonini</taxon>
        <taxon>Cirrhinus</taxon>
    </lineage>
</organism>